<protein>
    <recommendedName>
        <fullName evidence="1">NrS-1 polymerase-like helicase domain-containing protein</fullName>
    </recommendedName>
</protein>
<reference evidence="2" key="1">
    <citation type="journal article" date="2015" name="Nature">
        <title>Complex archaea that bridge the gap between prokaryotes and eukaryotes.</title>
        <authorList>
            <person name="Spang A."/>
            <person name="Saw J.H."/>
            <person name="Jorgensen S.L."/>
            <person name="Zaremba-Niedzwiedzka K."/>
            <person name="Martijn J."/>
            <person name="Lind A.E."/>
            <person name="van Eijk R."/>
            <person name="Schleper C."/>
            <person name="Guy L."/>
            <person name="Ettema T.J."/>
        </authorList>
    </citation>
    <scope>NUCLEOTIDE SEQUENCE</scope>
</reference>
<dbReference type="InterPro" id="IPR045455">
    <property type="entry name" value="NrS-1_pol-like_helicase"/>
</dbReference>
<dbReference type="EMBL" id="LAZR01003033">
    <property type="protein sequence ID" value="KKN22749.1"/>
    <property type="molecule type" value="Genomic_DNA"/>
</dbReference>
<name>A0A0F9NXX6_9ZZZZ</name>
<comment type="caution">
    <text evidence="2">The sequence shown here is derived from an EMBL/GenBank/DDBJ whole genome shotgun (WGS) entry which is preliminary data.</text>
</comment>
<evidence type="ECO:0000259" key="1">
    <source>
        <dbReference type="Pfam" id="PF19263"/>
    </source>
</evidence>
<gene>
    <name evidence="2" type="ORF">LCGC14_0911850</name>
</gene>
<proteinExistence type="predicted"/>
<accession>A0A0F9NXX6</accession>
<dbReference type="Gene3D" id="3.40.50.300">
    <property type="entry name" value="P-loop containing nucleotide triphosphate hydrolases"/>
    <property type="match status" value="1"/>
</dbReference>
<organism evidence="2">
    <name type="scientific">marine sediment metagenome</name>
    <dbReference type="NCBI Taxonomy" id="412755"/>
    <lineage>
        <taxon>unclassified sequences</taxon>
        <taxon>metagenomes</taxon>
        <taxon>ecological metagenomes</taxon>
    </lineage>
</organism>
<dbReference type="Pfam" id="PF19263">
    <property type="entry name" value="DUF5906"/>
    <property type="match status" value="1"/>
</dbReference>
<sequence>MHVQTAMLGQDQVAVTSFDSLGEKYGMGHLIGKLAALVPDGHLGRYTDTRILVERLKVLTGENNGRIQIRRMRENAGDARFFARITIATNELPELPDESNSMYRRMLGLQFTQSFIGREDRDLPQRLATEAPGVFNWAIEGLERLQRQGRFTIPKSSADLIRSFTMVTSPLQQFSSECCRIGEEFTVPVELAYVIWRNWSKDRGVASGLRSKFVHNVLMNFIGVREGVIEEAGVKIPRFEGMTVERHARERYLVP</sequence>
<feature type="domain" description="NrS-1 polymerase-like helicase" evidence="1">
    <location>
        <begin position="7"/>
        <end position="105"/>
    </location>
</feature>
<evidence type="ECO:0000313" key="2">
    <source>
        <dbReference type="EMBL" id="KKN22749.1"/>
    </source>
</evidence>
<dbReference type="AlphaFoldDB" id="A0A0F9NXX6"/>
<dbReference type="InterPro" id="IPR027417">
    <property type="entry name" value="P-loop_NTPase"/>
</dbReference>